<feature type="domain" description="Heterokaryon incompatibility" evidence="2">
    <location>
        <begin position="101"/>
        <end position="182"/>
    </location>
</feature>
<proteinExistence type="predicted"/>
<dbReference type="InterPro" id="IPR001611">
    <property type="entry name" value="Leu-rich_rpt"/>
</dbReference>
<evidence type="ECO:0000313" key="3">
    <source>
        <dbReference type="EMBL" id="CAE0447123.1"/>
    </source>
</evidence>
<dbReference type="AlphaFoldDB" id="A0A7S3PQI9"/>
<protein>
    <recommendedName>
        <fullName evidence="2">Heterokaryon incompatibility domain-containing protein</fullName>
    </recommendedName>
</protein>
<dbReference type="Pfam" id="PF06985">
    <property type="entry name" value="HET"/>
    <property type="match status" value="1"/>
</dbReference>
<accession>A0A7S3PQI9</accession>
<keyword evidence="1" id="KW-0677">Repeat</keyword>
<name>A0A7S3PQI9_9STRA</name>
<dbReference type="Gene3D" id="3.80.10.10">
    <property type="entry name" value="Ribonuclease Inhibitor"/>
    <property type="match status" value="2"/>
</dbReference>
<evidence type="ECO:0000259" key="2">
    <source>
        <dbReference type="Pfam" id="PF06985"/>
    </source>
</evidence>
<dbReference type="EMBL" id="HBIN01022265">
    <property type="protein sequence ID" value="CAE0447123.1"/>
    <property type="molecule type" value="Transcribed_RNA"/>
</dbReference>
<dbReference type="InterPro" id="IPR032675">
    <property type="entry name" value="LRR_dom_sf"/>
</dbReference>
<reference evidence="3" key="1">
    <citation type="submission" date="2021-01" db="EMBL/GenBank/DDBJ databases">
        <authorList>
            <person name="Corre E."/>
            <person name="Pelletier E."/>
            <person name="Niang G."/>
            <person name="Scheremetjew M."/>
            <person name="Finn R."/>
            <person name="Kale V."/>
            <person name="Holt S."/>
            <person name="Cochrane G."/>
            <person name="Meng A."/>
            <person name="Brown T."/>
            <person name="Cohen L."/>
        </authorList>
    </citation>
    <scope>NUCLEOTIDE SEQUENCE</scope>
    <source>
        <strain evidence="3">GSBS06</strain>
    </source>
</reference>
<dbReference type="Pfam" id="PF13516">
    <property type="entry name" value="LRR_6"/>
    <property type="match status" value="3"/>
</dbReference>
<dbReference type="SMART" id="SM00368">
    <property type="entry name" value="LRR_RI"/>
    <property type="match status" value="3"/>
</dbReference>
<sequence>MKRLLKKKRRHVPNDALDDKDDIFYDMADRWPEDQPVVPFYNSLAVGGTQVVEHLLEHLHSQQLAPMLVIPFDRFKNHGRIPHSRENLTMEYEQGMEVIFVSHRWWSVTHPDLQDGKNMKHRIICEGIEKGLEDGLFFNGTETKDAYLWIDYSCIEQDDAEEKRKGIRSLVSYIAKCQVMVIPMNGLFSSAVHLNKNYGERAWCRLETFLFSIVQRTKSPFEPAPSYFIGSRGSTMRAVYTFYEQYRPSYGAVTDSEDIVEIEDIEAEALRLMGFSLIEYALADLKENKNTSIKICKQFLGDVHVEDISRRLLSFSENEKPIVSPRFGLDVRLKIDFTENAIGPNGVRDILALNNTNVFILTELNLSENPIGDKGVMAIANLLKGPACKLEILNLTCLQEAVTIYYPLLPRNQRKPNPLNISTESVNSLADALCVNTSLLELVMADNRIQGPAAKVLCEALKSNSTLSILDLSKNKIGWNGSRQILDMLKKAKDTLSFSQINLSFNDLGSNSIKYINKFNKQYPDNQIICNTPEAESIDFEERWNRDRHKSFTIGRFREI</sequence>
<evidence type="ECO:0000256" key="1">
    <source>
        <dbReference type="ARBA" id="ARBA00022737"/>
    </source>
</evidence>
<dbReference type="PANTHER" id="PTHR24111">
    <property type="entry name" value="LEUCINE-RICH REPEAT-CONTAINING PROTEIN 34"/>
    <property type="match status" value="1"/>
</dbReference>
<dbReference type="InterPro" id="IPR010730">
    <property type="entry name" value="HET"/>
</dbReference>
<dbReference type="PANTHER" id="PTHR24111:SF0">
    <property type="entry name" value="LEUCINE-RICH REPEAT-CONTAINING PROTEIN"/>
    <property type="match status" value="1"/>
</dbReference>
<dbReference type="InterPro" id="IPR052201">
    <property type="entry name" value="LRR-containing_regulator"/>
</dbReference>
<organism evidence="3">
    <name type="scientific">Aplanochytrium stocchinoi</name>
    <dbReference type="NCBI Taxonomy" id="215587"/>
    <lineage>
        <taxon>Eukaryota</taxon>
        <taxon>Sar</taxon>
        <taxon>Stramenopiles</taxon>
        <taxon>Bigyra</taxon>
        <taxon>Labyrinthulomycetes</taxon>
        <taxon>Thraustochytrida</taxon>
        <taxon>Thraustochytriidae</taxon>
        <taxon>Aplanochytrium</taxon>
    </lineage>
</organism>
<gene>
    <name evidence="3" type="ORF">ASTO00021_LOCUS17103</name>
</gene>
<dbReference type="SUPFAM" id="SSF52047">
    <property type="entry name" value="RNI-like"/>
    <property type="match status" value="1"/>
</dbReference>